<evidence type="ECO:0000313" key="2">
    <source>
        <dbReference type="Proteomes" id="UP000181909"/>
    </source>
</evidence>
<dbReference type="Proteomes" id="UP000181909">
    <property type="component" value="Unassembled WGS sequence"/>
</dbReference>
<dbReference type="STRING" id="1893.SAMN02787144_100630"/>
<protein>
    <submittedName>
        <fullName evidence="1">Uncharacterized protein</fullName>
    </submittedName>
</protein>
<sequence length="50" mass="5498">MSNIKEKLQLLDVPAVRTLATATALNTPQDTHVQTAYERIHAAWTTAGIH</sequence>
<dbReference type="EMBL" id="FPJO01000006">
    <property type="protein sequence ID" value="SFX76038.1"/>
    <property type="molecule type" value="Genomic_DNA"/>
</dbReference>
<dbReference type="AlphaFoldDB" id="A0A1K1ZPC7"/>
<dbReference type="RefSeq" id="WP_177328108.1">
    <property type="nucleotide sequence ID" value="NZ_FPJO01000006.1"/>
</dbReference>
<organism evidence="1 2">
    <name type="scientific">Streptomyces atratus</name>
    <dbReference type="NCBI Taxonomy" id="1893"/>
    <lineage>
        <taxon>Bacteria</taxon>
        <taxon>Bacillati</taxon>
        <taxon>Actinomycetota</taxon>
        <taxon>Actinomycetes</taxon>
        <taxon>Kitasatosporales</taxon>
        <taxon>Streptomycetaceae</taxon>
        <taxon>Streptomyces</taxon>
    </lineage>
</organism>
<reference evidence="1 2" key="1">
    <citation type="submission" date="2016-11" db="EMBL/GenBank/DDBJ databases">
        <authorList>
            <person name="Jaros S."/>
            <person name="Januszkiewicz K."/>
            <person name="Wedrychowicz H."/>
        </authorList>
    </citation>
    <scope>NUCLEOTIDE SEQUENCE [LARGE SCALE GENOMIC DNA]</scope>
    <source>
        <strain evidence="1 2">OK807</strain>
    </source>
</reference>
<gene>
    <name evidence="1" type="ORF">SAMN02787144_100630</name>
</gene>
<accession>A0A1K1ZPC7</accession>
<evidence type="ECO:0000313" key="1">
    <source>
        <dbReference type="EMBL" id="SFX76038.1"/>
    </source>
</evidence>
<proteinExistence type="predicted"/>
<name>A0A1K1ZPC7_STRAR</name>